<name>A0A0A9D8C7_ARUDO</name>
<organism evidence="1">
    <name type="scientific">Arundo donax</name>
    <name type="common">Giant reed</name>
    <name type="synonym">Donax arundinaceus</name>
    <dbReference type="NCBI Taxonomy" id="35708"/>
    <lineage>
        <taxon>Eukaryota</taxon>
        <taxon>Viridiplantae</taxon>
        <taxon>Streptophyta</taxon>
        <taxon>Embryophyta</taxon>
        <taxon>Tracheophyta</taxon>
        <taxon>Spermatophyta</taxon>
        <taxon>Magnoliopsida</taxon>
        <taxon>Liliopsida</taxon>
        <taxon>Poales</taxon>
        <taxon>Poaceae</taxon>
        <taxon>PACMAD clade</taxon>
        <taxon>Arundinoideae</taxon>
        <taxon>Arundineae</taxon>
        <taxon>Arundo</taxon>
    </lineage>
</organism>
<dbReference type="EMBL" id="GBRH01214952">
    <property type="protein sequence ID" value="JAD82943.1"/>
    <property type="molecule type" value="Transcribed_RNA"/>
</dbReference>
<sequence length="35" mass="4062">MLVIIFLNTITSICCCLCCWKIDFSRSAFGWMLTK</sequence>
<dbReference type="AlphaFoldDB" id="A0A0A9D8C7"/>
<proteinExistence type="predicted"/>
<reference evidence="1" key="1">
    <citation type="submission" date="2014-09" db="EMBL/GenBank/DDBJ databases">
        <authorList>
            <person name="Magalhaes I.L.F."/>
            <person name="Oliveira U."/>
            <person name="Santos F.R."/>
            <person name="Vidigal T.H.D.A."/>
            <person name="Brescovit A.D."/>
            <person name="Santos A.J."/>
        </authorList>
    </citation>
    <scope>NUCLEOTIDE SEQUENCE</scope>
    <source>
        <tissue evidence="1">Shoot tissue taken approximately 20 cm above the soil surface</tissue>
    </source>
</reference>
<reference evidence="1" key="2">
    <citation type="journal article" date="2015" name="Data Brief">
        <title>Shoot transcriptome of the giant reed, Arundo donax.</title>
        <authorList>
            <person name="Barrero R.A."/>
            <person name="Guerrero F.D."/>
            <person name="Moolhuijzen P."/>
            <person name="Goolsby J.A."/>
            <person name="Tidwell J."/>
            <person name="Bellgard S.E."/>
            <person name="Bellgard M.I."/>
        </authorList>
    </citation>
    <scope>NUCLEOTIDE SEQUENCE</scope>
    <source>
        <tissue evidence="1">Shoot tissue taken approximately 20 cm above the soil surface</tissue>
    </source>
</reference>
<accession>A0A0A9D8C7</accession>
<evidence type="ECO:0000313" key="1">
    <source>
        <dbReference type="EMBL" id="JAD82943.1"/>
    </source>
</evidence>
<protein>
    <submittedName>
        <fullName evidence="1">Uncharacterized protein</fullName>
    </submittedName>
</protein>